<evidence type="ECO:0000313" key="2">
    <source>
        <dbReference type="Proteomes" id="UP001195483"/>
    </source>
</evidence>
<protein>
    <submittedName>
        <fullName evidence="1">Uncharacterized protein</fullName>
    </submittedName>
</protein>
<reference evidence="1" key="2">
    <citation type="journal article" date="2021" name="Genome Biol. Evol.">
        <title>Developing a high-quality reference genome for a parasitic bivalve with doubly uniparental inheritance (Bivalvia: Unionida).</title>
        <authorList>
            <person name="Smith C.H."/>
        </authorList>
    </citation>
    <scope>NUCLEOTIDE SEQUENCE</scope>
    <source>
        <strain evidence="1">CHS0354</strain>
        <tissue evidence="1">Mantle</tissue>
    </source>
</reference>
<name>A0AAE0ST50_9BIVA</name>
<sequence>METIYIPNIRKRCVETVMFDQVKIFAILSATLFRDCGDEKKPNCSKVLRDIIKIQKTQVVPPVTLKLLDSIKTAAFVGSRPRYIFEKDTKIDASVVKEEM</sequence>
<dbReference type="Proteomes" id="UP001195483">
    <property type="component" value="Unassembled WGS sequence"/>
</dbReference>
<organism evidence="1 2">
    <name type="scientific">Potamilus streckersoni</name>
    <dbReference type="NCBI Taxonomy" id="2493646"/>
    <lineage>
        <taxon>Eukaryota</taxon>
        <taxon>Metazoa</taxon>
        <taxon>Spiralia</taxon>
        <taxon>Lophotrochozoa</taxon>
        <taxon>Mollusca</taxon>
        <taxon>Bivalvia</taxon>
        <taxon>Autobranchia</taxon>
        <taxon>Heteroconchia</taxon>
        <taxon>Palaeoheterodonta</taxon>
        <taxon>Unionida</taxon>
        <taxon>Unionoidea</taxon>
        <taxon>Unionidae</taxon>
        <taxon>Ambleminae</taxon>
        <taxon>Lampsilini</taxon>
        <taxon>Potamilus</taxon>
    </lineage>
</organism>
<dbReference type="AlphaFoldDB" id="A0AAE0ST50"/>
<comment type="caution">
    <text evidence="1">The sequence shown here is derived from an EMBL/GenBank/DDBJ whole genome shotgun (WGS) entry which is preliminary data.</text>
</comment>
<keyword evidence="2" id="KW-1185">Reference proteome</keyword>
<proteinExistence type="predicted"/>
<reference evidence="1" key="1">
    <citation type="journal article" date="2021" name="Genome Biol. Evol.">
        <title>A High-Quality Reference Genome for a Parasitic Bivalve with Doubly Uniparental Inheritance (Bivalvia: Unionida).</title>
        <authorList>
            <person name="Smith C.H."/>
        </authorList>
    </citation>
    <scope>NUCLEOTIDE SEQUENCE</scope>
    <source>
        <strain evidence="1">CHS0354</strain>
    </source>
</reference>
<reference evidence="1" key="3">
    <citation type="submission" date="2023-05" db="EMBL/GenBank/DDBJ databases">
        <authorList>
            <person name="Smith C.H."/>
        </authorList>
    </citation>
    <scope>NUCLEOTIDE SEQUENCE</scope>
    <source>
        <strain evidence="1">CHS0354</strain>
        <tissue evidence="1">Mantle</tissue>
    </source>
</reference>
<evidence type="ECO:0000313" key="1">
    <source>
        <dbReference type="EMBL" id="KAK3597143.1"/>
    </source>
</evidence>
<dbReference type="EMBL" id="JAEAOA010002223">
    <property type="protein sequence ID" value="KAK3597143.1"/>
    <property type="molecule type" value="Genomic_DNA"/>
</dbReference>
<gene>
    <name evidence="1" type="ORF">CHS0354_038065</name>
</gene>
<accession>A0AAE0ST50</accession>